<keyword evidence="2" id="KW-0564">Palmitate</keyword>
<protein>
    <submittedName>
        <fullName evidence="4">Efflux transporter outer membrane subunit</fullName>
    </submittedName>
</protein>
<organism evidence="4 5">
    <name type="scientific">Geovibrio thiophilus</name>
    <dbReference type="NCBI Taxonomy" id="139438"/>
    <lineage>
        <taxon>Bacteria</taxon>
        <taxon>Pseudomonadati</taxon>
        <taxon>Deferribacterota</taxon>
        <taxon>Deferribacteres</taxon>
        <taxon>Deferribacterales</taxon>
        <taxon>Geovibrionaceae</taxon>
        <taxon>Geovibrio</taxon>
    </lineage>
</organism>
<sequence>MKIRKFTYAFCVSALLFSAGCAAKQTENFTPPVMPAAWIAEHDNKSALINSDWWKSFNSPVLAELIDRSLKQSPDITTAAESIIQAKAQLKSTGASMFPSVNLSGGSSVNRSFPSEGSARTSESSSLSLGVSYEVDVWGRISAQVRGAKESLKAAEYDYDAVRLTLVSGVANGYFQLLSLEKRIEYAEINLETAERILKIVQAKYRNGSALKSELLNQESTVLSRKSTLLSLEEEKKQTLNALAVLTGTMPQDFSTGAEDFGAVSVPAVTAGLPSDLLLRRPDLVKAEAQIAAADANAAAARAALFPTLSLSGSAGLATDALLSLANPATSIGLSASVVQSIFDGGTKRSQITISESQKRVLAENYRKSVLTALQEVEDALNSVKYGEEREEIQNQTTAKLEHSLRLTEIQYREGSNSLSDVLDAQTSLFQARDQLASLRLTRINAAVDMFKVLGGGWEITDKIAEK</sequence>
<comment type="similarity">
    <text evidence="1 2">Belongs to the outer membrane factor (OMF) (TC 1.B.17) family.</text>
</comment>
<dbReference type="Pfam" id="PF02321">
    <property type="entry name" value="OEP"/>
    <property type="match status" value="2"/>
</dbReference>
<feature type="chain" id="PRO_5018811283" evidence="2">
    <location>
        <begin position="24"/>
        <end position="467"/>
    </location>
</feature>
<feature type="coiled-coil region" evidence="3">
    <location>
        <begin position="177"/>
        <end position="204"/>
    </location>
</feature>
<keyword evidence="3" id="KW-0175">Coiled coil</keyword>
<keyword evidence="2" id="KW-0732">Signal</keyword>
<dbReference type="PANTHER" id="PTHR30203:SF33">
    <property type="entry name" value="BLR4455 PROTEIN"/>
    <property type="match status" value="1"/>
</dbReference>
<proteinExistence type="inferred from homology"/>
<keyword evidence="2" id="KW-0812">Transmembrane</keyword>
<dbReference type="InterPro" id="IPR003423">
    <property type="entry name" value="OMP_efflux"/>
</dbReference>
<keyword evidence="2" id="KW-0472">Membrane</keyword>
<dbReference type="Gene3D" id="1.20.1600.10">
    <property type="entry name" value="Outer membrane efflux proteins (OEP)"/>
    <property type="match status" value="1"/>
</dbReference>
<dbReference type="RefSeq" id="WP_128466749.1">
    <property type="nucleotide sequence ID" value="NZ_CP035108.1"/>
</dbReference>
<dbReference type="KEGG" id="gtl:EP073_08630"/>
<dbReference type="GO" id="GO:0015562">
    <property type="term" value="F:efflux transmembrane transporter activity"/>
    <property type="evidence" value="ECO:0007669"/>
    <property type="project" value="InterPro"/>
</dbReference>
<dbReference type="PANTHER" id="PTHR30203">
    <property type="entry name" value="OUTER MEMBRANE CATION EFFLUX PROTEIN"/>
    <property type="match status" value="1"/>
</dbReference>
<dbReference type="PROSITE" id="PS51257">
    <property type="entry name" value="PROKAR_LIPOPROTEIN"/>
    <property type="match status" value="1"/>
</dbReference>
<dbReference type="SUPFAM" id="SSF56954">
    <property type="entry name" value="Outer membrane efflux proteins (OEP)"/>
    <property type="match status" value="1"/>
</dbReference>
<dbReference type="AlphaFoldDB" id="A0A410JZA0"/>
<dbReference type="InterPro" id="IPR010131">
    <property type="entry name" value="MdtP/NodT-like"/>
</dbReference>
<dbReference type="GO" id="GO:0005886">
    <property type="term" value="C:plasma membrane"/>
    <property type="evidence" value="ECO:0007669"/>
    <property type="project" value="UniProtKB-SubCell"/>
</dbReference>
<reference evidence="4 5" key="1">
    <citation type="submission" date="2019-01" db="EMBL/GenBank/DDBJ databases">
        <title>Geovibrio thiophilus DSM 11263, complete genome.</title>
        <authorList>
            <person name="Spring S."/>
            <person name="Bunk B."/>
            <person name="Sproer C."/>
        </authorList>
    </citation>
    <scope>NUCLEOTIDE SEQUENCE [LARGE SCALE GENOMIC DNA]</scope>
    <source>
        <strain evidence="4 5">DSM 11263</strain>
    </source>
</reference>
<evidence type="ECO:0000256" key="3">
    <source>
        <dbReference type="SAM" id="Coils"/>
    </source>
</evidence>
<comment type="subcellular location">
    <subcellularLocation>
        <location evidence="2">Cell membrane</location>
        <topology evidence="2">Lipid-anchor</topology>
    </subcellularLocation>
</comment>
<name>A0A410JZA0_9BACT</name>
<evidence type="ECO:0000313" key="4">
    <source>
        <dbReference type="EMBL" id="QAR33463.1"/>
    </source>
</evidence>
<evidence type="ECO:0000256" key="1">
    <source>
        <dbReference type="ARBA" id="ARBA00007613"/>
    </source>
</evidence>
<keyword evidence="5" id="KW-1185">Reference proteome</keyword>
<keyword evidence="2" id="KW-1134">Transmembrane beta strand</keyword>
<dbReference type="Proteomes" id="UP000287502">
    <property type="component" value="Chromosome"/>
</dbReference>
<evidence type="ECO:0000313" key="5">
    <source>
        <dbReference type="Proteomes" id="UP000287502"/>
    </source>
</evidence>
<gene>
    <name evidence="4" type="ORF">EP073_08630</name>
</gene>
<dbReference type="OrthoDB" id="9783100at2"/>
<feature type="signal peptide" evidence="2">
    <location>
        <begin position="1"/>
        <end position="23"/>
    </location>
</feature>
<keyword evidence="2" id="KW-0449">Lipoprotein</keyword>
<dbReference type="Gene3D" id="2.20.200.10">
    <property type="entry name" value="Outer membrane efflux proteins (OEP)"/>
    <property type="match status" value="1"/>
</dbReference>
<accession>A0A410JZA0</accession>
<dbReference type="NCBIfam" id="TIGR01845">
    <property type="entry name" value="outer_NodT"/>
    <property type="match status" value="1"/>
</dbReference>
<dbReference type="EMBL" id="CP035108">
    <property type="protein sequence ID" value="QAR33463.1"/>
    <property type="molecule type" value="Genomic_DNA"/>
</dbReference>
<evidence type="ECO:0000256" key="2">
    <source>
        <dbReference type="RuleBase" id="RU362097"/>
    </source>
</evidence>